<feature type="chain" id="PRO_5043966378" evidence="3">
    <location>
        <begin position="21"/>
        <end position="428"/>
    </location>
</feature>
<organism evidence="4 5">
    <name type="scientific">Rhodotorula paludigena</name>
    <dbReference type="NCBI Taxonomy" id="86838"/>
    <lineage>
        <taxon>Eukaryota</taxon>
        <taxon>Fungi</taxon>
        <taxon>Dikarya</taxon>
        <taxon>Basidiomycota</taxon>
        <taxon>Pucciniomycotina</taxon>
        <taxon>Microbotryomycetes</taxon>
        <taxon>Sporidiobolales</taxon>
        <taxon>Sporidiobolaceae</taxon>
        <taxon>Rhodotorula</taxon>
    </lineage>
</organism>
<keyword evidence="2" id="KW-0472">Membrane</keyword>
<evidence type="ECO:0000256" key="2">
    <source>
        <dbReference type="SAM" id="Phobius"/>
    </source>
</evidence>
<evidence type="ECO:0000256" key="3">
    <source>
        <dbReference type="SAM" id="SignalP"/>
    </source>
</evidence>
<keyword evidence="2" id="KW-1133">Transmembrane helix</keyword>
<evidence type="ECO:0000313" key="5">
    <source>
        <dbReference type="Proteomes" id="UP001342314"/>
    </source>
</evidence>
<keyword evidence="3" id="KW-0732">Signal</keyword>
<sequence>MKASAVLLALAGSTVALASAHSARSPTAHSLSHGGMVKRVVASKRQLGTGLLDGLLGGAGGASDSSINEADAATSAPAAGDSSAAAAGADETSAAAAAQTTSAAAAQTTSAAAQTTSAAPRDSSSSTSPAAQSSATSAAPADSSSASSSDAATRSAAESSSATRRSSAASGSSAVTRALTETSTSGASSTGSSSAPSSSASAASDKKDDGSDSGGGGISKKVLIPIIVVASCVAAAGIIWTIVRKTKFSPSRKFEDRLEPIDYTPEWNHGARHDDGDADAFLAHARNGSGMSGSAGATARGAGATARGAYAPSLARSDSGKTSMHGGYGGAVMSESMHPMPSIPYAGPGYVQQSYFGAPAHGVPQPGYPGEQAYAYPDLHRAGSFSHGAMPLPNSPSLDRMPSTARIASPAPIYDYGAQARAQQSMRY</sequence>
<feature type="signal peptide" evidence="3">
    <location>
        <begin position="1"/>
        <end position="20"/>
    </location>
</feature>
<feature type="compositionally biased region" description="Low complexity" evidence="1">
    <location>
        <begin position="108"/>
        <end position="203"/>
    </location>
</feature>
<feature type="transmembrane region" description="Helical" evidence="2">
    <location>
        <begin position="222"/>
        <end position="243"/>
    </location>
</feature>
<dbReference type="Proteomes" id="UP001342314">
    <property type="component" value="Unassembled WGS sequence"/>
</dbReference>
<accession>A0AAV5GJU3</accession>
<evidence type="ECO:0000256" key="1">
    <source>
        <dbReference type="SAM" id="MobiDB-lite"/>
    </source>
</evidence>
<dbReference type="EMBL" id="BQKY01000005">
    <property type="protein sequence ID" value="GJN89771.1"/>
    <property type="molecule type" value="Genomic_DNA"/>
</dbReference>
<keyword evidence="2" id="KW-0812">Transmembrane</keyword>
<protein>
    <submittedName>
        <fullName evidence="4">Uncharacterized protein</fullName>
    </submittedName>
</protein>
<dbReference type="AlphaFoldDB" id="A0AAV5GJU3"/>
<reference evidence="4 5" key="1">
    <citation type="submission" date="2021-12" db="EMBL/GenBank/DDBJ databases">
        <title>High titer production of polyol ester of fatty acids by Rhodotorula paludigena BS15 towards product separation-free biomass refinery.</title>
        <authorList>
            <person name="Mano J."/>
            <person name="Ono H."/>
            <person name="Tanaka T."/>
            <person name="Naito K."/>
            <person name="Sushida H."/>
            <person name="Ike M."/>
            <person name="Tokuyasu K."/>
            <person name="Kitaoka M."/>
        </authorList>
    </citation>
    <scope>NUCLEOTIDE SEQUENCE [LARGE SCALE GENOMIC DNA]</scope>
    <source>
        <strain evidence="4 5">BS15</strain>
    </source>
</reference>
<evidence type="ECO:0000313" key="4">
    <source>
        <dbReference type="EMBL" id="GJN89771.1"/>
    </source>
</evidence>
<comment type="caution">
    <text evidence="4">The sequence shown here is derived from an EMBL/GenBank/DDBJ whole genome shotgun (WGS) entry which is preliminary data.</text>
</comment>
<proteinExistence type="predicted"/>
<keyword evidence="5" id="KW-1185">Reference proteome</keyword>
<gene>
    <name evidence="4" type="ORF">Rhopal_002760-T1</name>
</gene>
<feature type="region of interest" description="Disordered" evidence="1">
    <location>
        <begin position="108"/>
        <end position="216"/>
    </location>
</feature>
<name>A0AAV5GJU3_9BASI</name>